<evidence type="ECO:0000259" key="1">
    <source>
        <dbReference type="Pfam" id="PF13847"/>
    </source>
</evidence>
<reference evidence="2 3" key="1">
    <citation type="submission" date="2024-04" db="EMBL/GenBank/DDBJ databases">
        <title>Phyllosticta paracitricarpa is synonymous to the EU quarantine fungus P. citricarpa based on phylogenomic analyses.</title>
        <authorList>
            <consortium name="Lawrence Berkeley National Laboratory"/>
            <person name="Van Ingen-Buijs V.A."/>
            <person name="Van Westerhoven A.C."/>
            <person name="Haridas S."/>
            <person name="Skiadas P."/>
            <person name="Martin F."/>
            <person name="Groenewald J.Z."/>
            <person name="Crous P.W."/>
            <person name="Seidl M.F."/>
        </authorList>
    </citation>
    <scope>NUCLEOTIDE SEQUENCE [LARGE SCALE GENOMIC DNA]</scope>
    <source>
        <strain evidence="2 3">CBS 123371</strain>
    </source>
</reference>
<keyword evidence="3" id="KW-1185">Reference proteome</keyword>
<dbReference type="GO" id="GO:0008168">
    <property type="term" value="F:methyltransferase activity"/>
    <property type="evidence" value="ECO:0007669"/>
    <property type="project" value="UniProtKB-KW"/>
</dbReference>
<dbReference type="Gene3D" id="3.40.50.150">
    <property type="entry name" value="Vaccinia Virus protein VP39"/>
    <property type="match status" value="1"/>
</dbReference>
<accession>A0ABR1L285</accession>
<feature type="domain" description="Methyltransferase" evidence="1">
    <location>
        <begin position="47"/>
        <end position="165"/>
    </location>
</feature>
<keyword evidence="2" id="KW-0808">Transferase</keyword>
<dbReference type="PANTHER" id="PTHR43591">
    <property type="entry name" value="METHYLTRANSFERASE"/>
    <property type="match status" value="1"/>
</dbReference>
<dbReference type="Proteomes" id="UP001363622">
    <property type="component" value="Unassembled WGS sequence"/>
</dbReference>
<protein>
    <submittedName>
        <fullName evidence="2">S-adenosyl-L-methionine-dependent methyltransferase</fullName>
    </submittedName>
</protein>
<evidence type="ECO:0000313" key="3">
    <source>
        <dbReference type="Proteomes" id="UP001363622"/>
    </source>
</evidence>
<dbReference type="GO" id="GO:0032259">
    <property type="term" value="P:methylation"/>
    <property type="evidence" value="ECO:0007669"/>
    <property type="project" value="UniProtKB-KW"/>
</dbReference>
<dbReference type="Pfam" id="PF13847">
    <property type="entry name" value="Methyltransf_31"/>
    <property type="match status" value="1"/>
</dbReference>
<keyword evidence="2" id="KW-0489">Methyltransferase</keyword>
<comment type="caution">
    <text evidence="2">The sequence shown here is derived from an EMBL/GenBank/DDBJ whole genome shotgun (WGS) entry which is preliminary data.</text>
</comment>
<dbReference type="InterPro" id="IPR029063">
    <property type="entry name" value="SAM-dependent_MTases_sf"/>
</dbReference>
<sequence>MAHLSPPVKPAPPNKVYLLGHSRAVVDAHSRRTAQSCAAYLLPHLKPTHKVLDVGCGPGSITTTLAPFVPEGHVTGVDYSPEVIALAERLAAAVPSGVTNVSFQMADAFALPFADGTFDVVHAHQVVQHVADPVGLLCEMRRVAKPNGGIVAVREGDAHIWFPDESEQGPGRTLGVWFALWMRMARDQRTEPMTGRRLKRLGMKAGFAPQDIIVQAGSIFFEKESLVQWCETWARRLTESEFMTRALDGKYTTREELESMAKAWREFAQLDDAWYNNTQGEAIFFRRDWA</sequence>
<gene>
    <name evidence="2" type="ORF">IWZ03DRAFT_23427</name>
</gene>
<dbReference type="SUPFAM" id="SSF53335">
    <property type="entry name" value="S-adenosyl-L-methionine-dependent methyltransferases"/>
    <property type="match status" value="1"/>
</dbReference>
<proteinExistence type="predicted"/>
<dbReference type="CDD" id="cd02440">
    <property type="entry name" value="AdoMet_MTases"/>
    <property type="match status" value="1"/>
</dbReference>
<name>A0ABR1L285_9PEZI</name>
<dbReference type="InterPro" id="IPR025714">
    <property type="entry name" value="Methyltranfer_dom"/>
</dbReference>
<evidence type="ECO:0000313" key="2">
    <source>
        <dbReference type="EMBL" id="KAK7524367.1"/>
    </source>
</evidence>
<organism evidence="2 3">
    <name type="scientific">Phyllosticta citriasiana</name>
    <dbReference type="NCBI Taxonomy" id="595635"/>
    <lineage>
        <taxon>Eukaryota</taxon>
        <taxon>Fungi</taxon>
        <taxon>Dikarya</taxon>
        <taxon>Ascomycota</taxon>
        <taxon>Pezizomycotina</taxon>
        <taxon>Dothideomycetes</taxon>
        <taxon>Dothideomycetes incertae sedis</taxon>
        <taxon>Botryosphaeriales</taxon>
        <taxon>Phyllostictaceae</taxon>
        <taxon>Phyllosticta</taxon>
    </lineage>
</organism>
<dbReference type="PANTHER" id="PTHR43591:SF24">
    <property type="entry name" value="2-METHOXY-6-POLYPRENYL-1,4-BENZOQUINOL METHYLASE, MITOCHONDRIAL"/>
    <property type="match status" value="1"/>
</dbReference>
<dbReference type="EMBL" id="JBBPHU010000001">
    <property type="protein sequence ID" value="KAK7524367.1"/>
    <property type="molecule type" value="Genomic_DNA"/>
</dbReference>